<feature type="compositionally biased region" description="Basic and acidic residues" evidence="1">
    <location>
        <begin position="1"/>
        <end position="11"/>
    </location>
</feature>
<feature type="compositionally biased region" description="Polar residues" evidence="1">
    <location>
        <begin position="482"/>
        <end position="491"/>
    </location>
</feature>
<keyword evidence="4" id="KW-1185">Reference proteome</keyword>
<dbReference type="STRING" id="1442369.A0A0D2IX88"/>
<feature type="compositionally biased region" description="Polar residues" evidence="1">
    <location>
        <begin position="65"/>
        <end position="74"/>
    </location>
</feature>
<protein>
    <recommendedName>
        <fullName evidence="2">RanBD1 domain-containing protein</fullName>
    </recommendedName>
</protein>
<feature type="compositionally biased region" description="Polar residues" evidence="1">
    <location>
        <begin position="1170"/>
        <end position="1179"/>
    </location>
</feature>
<feature type="compositionally biased region" description="Low complexity" evidence="1">
    <location>
        <begin position="447"/>
        <end position="458"/>
    </location>
</feature>
<feature type="compositionally biased region" description="Acidic residues" evidence="1">
    <location>
        <begin position="1032"/>
        <end position="1043"/>
    </location>
</feature>
<feature type="region of interest" description="Disordered" evidence="1">
    <location>
        <begin position="257"/>
        <end position="680"/>
    </location>
</feature>
<feature type="compositionally biased region" description="Polar residues" evidence="1">
    <location>
        <begin position="1299"/>
        <end position="1310"/>
    </location>
</feature>
<feature type="compositionally biased region" description="Polar residues" evidence="1">
    <location>
        <begin position="787"/>
        <end position="831"/>
    </location>
</feature>
<feature type="region of interest" description="Disordered" evidence="1">
    <location>
        <begin position="878"/>
        <end position="911"/>
    </location>
</feature>
<feature type="compositionally biased region" description="Low complexity" evidence="1">
    <location>
        <begin position="51"/>
        <end position="64"/>
    </location>
</feature>
<feature type="compositionally biased region" description="Low complexity" evidence="1">
    <location>
        <begin position="630"/>
        <end position="649"/>
    </location>
</feature>
<dbReference type="PANTHER" id="PTHR38697">
    <property type="entry name" value="NUCLEAR PORE COMPLEX PROTEIN SIMILAR TO S. CEREVISIAE NUP2 (EUROFUNG)"/>
    <property type="match status" value="1"/>
</dbReference>
<feature type="compositionally biased region" description="Polar residues" evidence="1">
    <location>
        <begin position="13"/>
        <end position="22"/>
    </location>
</feature>
<dbReference type="InterPro" id="IPR011993">
    <property type="entry name" value="PH-like_dom_sf"/>
</dbReference>
<proteinExistence type="predicted"/>
<dbReference type="EMBL" id="KN847476">
    <property type="protein sequence ID" value="KIX07951.1"/>
    <property type="molecule type" value="Genomic_DNA"/>
</dbReference>
<feature type="compositionally biased region" description="Low complexity" evidence="1">
    <location>
        <begin position="880"/>
        <end position="889"/>
    </location>
</feature>
<feature type="compositionally biased region" description="Polar residues" evidence="1">
    <location>
        <begin position="112"/>
        <end position="141"/>
    </location>
</feature>
<dbReference type="VEuPathDB" id="FungiDB:Z518_02605"/>
<dbReference type="InterPro" id="IPR000156">
    <property type="entry name" value="Ran_bind_dom"/>
</dbReference>
<feature type="compositionally biased region" description="Low complexity" evidence="1">
    <location>
        <begin position="402"/>
        <end position="419"/>
    </location>
</feature>
<reference evidence="3 4" key="1">
    <citation type="submission" date="2015-01" db="EMBL/GenBank/DDBJ databases">
        <title>The Genome Sequence of Rhinocladiella mackenzie CBS 650.93.</title>
        <authorList>
            <consortium name="The Broad Institute Genomics Platform"/>
            <person name="Cuomo C."/>
            <person name="de Hoog S."/>
            <person name="Gorbushina A."/>
            <person name="Stielow B."/>
            <person name="Teixiera M."/>
            <person name="Abouelleil A."/>
            <person name="Chapman S.B."/>
            <person name="Priest M."/>
            <person name="Young S.K."/>
            <person name="Wortman J."/>
            <person name="Nusbaum C."/>
            <person name="Birren B."/>
        </authorList>
    </citation>
    <scope>NUCLEOTIDE SEQUENCE [LARGE SCALE GENOMIC DNA]</scope>
    <source>
        <strain evidence="3 4">CBS 650.93</strain>
    </source>
</reference>
<dbReference type="PANTHER" id="PTHR38697:SF1">
    <property type="entry name" value="NUCLEAR PORE COMPLEX PROTEIN SIMILAR TO S. CEREVISIAE NUP2 (EUROFUNG)"/>
    <property type="match status" value="1"/>
</dbReference>
<dbReference type="CDD" id="cd13170">
    <property type="entry name" value="RanBD_NUP50"/>
    <property type="match status" value="1"/>
</dbReference>
<feature type="region of interest" description="Disordered" evidence="1">
    <location>
        <begin position="1344"/>
        <end position="1395"/>
    </location>
</feature>
<sequence>MPKRVADEYITKENGSIANSTYGEDKPKMSTAAQLAKRRMATPKGRFNRPGTSHSSSHGGNTSSIFGQTTQQQAFGDMNGGITFGASQSFPPGTNASFTFQPPQSSSFTFGAPSTTPNPFASLNGTGNTTSNQQQDVSMESPQKKPIFGSAFGANNMDNTSSGFTFGQPVQQPSSGAFGMNESSNMNGGGLFGRLSKPEDSSGPNSIFGQPSQPQTSPSLPSFGGFGQAVSAPQTQASTFIFGQNSNANGAFTTSTPATGFNFGQNTSVPQNPLPSFGSGQGTTSQPEAPKFAFGQTSTVTPGQPSGPSFGTSAPTSQNNGGWFGSSTTTTTTTQTPTVGFGTATTASPFLFGQTQPSPTSHNPFAGLGASKSEETKGFTPLFGSSTSGPQAPTESQPGNVSSEKPATSSSEPSTETPKNLFSSLFAGATNTSQTSMVSKPAFDFGQTTQPTATTADTSEPKPAEVKPSSEFSLGTKPANPPESSNIQRTPISMPAVEKVDEESTQSKETNDTTTKPLFGFPAPSQPDSSGGLFSPANATTESNQTTGGLFGKASGGSEIPAKPAFAFGAPLQPTPDGTTQPKEMAPSLFSSTPKATSQVGDKTPEVSTPQPPSAASWFGGLSRPETKQPPSTRNAAPPSTSSATAPASVINLPTSKPDLLGTASDKQPPGSSEMTKVASDLPPVKCPIYTKGPQIIPGHLDAGKFREYDRNYRLHALNRGLQAQLASLDASQHDFENVIRHYVSARDGIGASLGLYMRSAAGTKRKGDRIDDEDEESTLNKRTRSETTQQTSAAKSQRVSASFSTSSTVQESASPAIRNSTPSRAKNLLTNMIPESKSDATVGQAATEPKPTPNPFVGLASDSNATSNQFARFEKDTISAPPDSTTPTKSPPKKLAFEAPRLGADGTNFMSTFGQKAKENADKFAKTLIEKRKAEDFDSDEDDEEAFRKRTEEEMRAKRAKIDAIAKSGGFTPTVASGSGTTSSKPTFSLGSTSIAPKNDKDTSTHTSSGFMKAASANPVVPPSSKGTSVEESEVAGDDEGSESNNDQAEGDEDEDSHGDGDDEEGEDDLQEDEVLEENGDEDDSDDNDLQAAMDRARKNPNAGKSLFDRIEPNPNMKEKTASTPTDGDQQEPAADSSPIMQPAKNSSFPPSIWGSHIGKSTPEAPSFSPITPATGASKSPYKPATTFNFTPSAPATTPTPTPGASIFAGGLTKDGPVPGEGMFGSRPSTPSNAEKNTSSLSKSILNSPPGTDNTWKEGAPISFGNAEKPTSAPTFKFTAASPGEKESSTPKPFGSLFGTSAAGSKGSEASNHLGFQFGAPTSTPAPGFLGAVSHLGGGSVTNSAVSSRATSPGLTDNESVATNDTGNETTNDDEAKDPQTSLMDSRAGEENETCLWESRSKALMYVNKETAKGTKLTPNDWNSMGVGQIRVLKDNTTGKTRVVFRVEPSATILINSHLVDSVQYESVPSTKSGAVRGALFYKGNLTRWVFKVKSPELAIELAKVMDDNKSA</sequence>
<dbReference type="Proteomes" id="UP000053617">
    <property type="component" value="Unassembled WGS sequence"/>
</dbReference>
<feature type="compositionally biased region" description="Polar residues" evidence="1">
    <location>
        <begin position="383"/>
        <end position="401"/>
    </location>
</feature>
<dbReference type="InterPro" id="IPR053074">
    <property type="entry name" value="NPC_Nucleoporin"/>
</dbReference>
<feature type="compositionally biased region" description="Polar residues" evidence="1">
    <location>
        <begin position="589"/>
        <end position="609"/>
    </location>
</feature>
<feature type="domain" description="RanBD1" evidence="2">
    <location>
        <begin position="1374"/>
        <end position="1513"/>
    </location>
</feature>
<feature type="compositionally biased region" description="Low complexity" evidence="1">
    <location>
        <begin position="325"/>
        <end position="346"/>
    </location>
</feature>
<feature type="compositionally biased region" description="Polar residues" evidence="1">
    <location>
        <begin position="1344"/>
        <end position="1363"/>
    </location>
</feature>
<feature type="compositionally biased region" description="Low complexity" evidence="1">
    <location>
        <begin position="1185"/>
        <end position="1200"/>
    </location>
</feature>
<dbReference type="Pfam" id="PF00638">
    <property type="entry name" value="Ran_BP1"/>
    <property type="match status" value="1"/>
</dbReference>
<feature type="region of interest" description="Disordered" evidence="1">
    <location>
        <begin position="1"/>
        <end position="231"/>
    </location>
</feature>
<feature type="compositionally biased region" description="Polar residues" evidence="1">
    <location>
        <begin position="429"/>
        <end position="438"/>
    </location>
</feature>
<evidence type="ECO:0000259" key="2">
    <source>
        <dbReference type="PROSITE" id="PS50196"/>
    </source>
</evidence>
<feature type="compositionally biased region" description="Polar residues" evidence="1">
    <location>
        <begin position="156"/>
        <end position="175"/>
    </location>
</feature>
<dbReference type="PROSITE" id="PS50196">
    <property type="entry name" value="RANBD1"/>
    <property type="match status" value="1"/>
</dbReference>
<dbReference type="OrthoDB" id="185618at2759"/>
<feature type="compositionally biased region" description="Polar residues" evidence="1">
    <location>
        <begin position="295"/>
        <end position="320"/>
    </location>
</feature>
<evidence type="ECO:0000256" key="1">
    <source>
        <dbReference type="SAM" id="MobiDB-lite"/>
    </source>
</evidence>
<dbReference type="RefSeq" id="XP_013275087.1">
    <property type="nucleotide sequence ID" value="XM_013419633.1"/>
</dbReference>
<feature type="region of interest" description="Disordered" evidence="1">
    <location>
        <begin position="931"/>
        <end position="1310"/>
    </location>
</feature>
<feature type="compositionally biased region" description="Basic and acidic residues" evidence="1">
    <location>
        <begin position="1108"/>
        <end position="1122"/>
    </location>
</feature>
<feature type="compositionally biased region" description="Polar residues" evidence="1">
    <location>
        <begin position="257"/>
        <end position="271"/>
    </location>
</feature>
<feature type="compositionally biased region" description="Polar residues" evidence="1">
    <location>
        <begin position="85"/>
        <end position="96"/>
    </location>
</feature>
<feature type="compositionally biased region" description="Low complexity" evidence="1">
    <location>
        <begin position="97"/>
        <end position="110"/>
    </location>
</feature>
<feature type="compositionally biased region" description="Low complexity" evidence="1">
    <location>
        <begin position="210"/>
        <end position="222"/>
    </location>
</feature>
<feature type="compositionally biased region" description="Acidic residues" evidence="1">
    <location>
        <begin position="1050"/>
        <end position="1090"/>
    </location>
</feature>
<evidence type="ECO:0000313" key="3">
    <source>
        <dbReference type="EMBL" id="KIX07951.1"/>
    </source>
</evidence>
<dbReference type="HOGENOM" id="CLU_245248_0_0_1"/>
<feature type="compositionally biased region" description="Basic and acidic residues" evidence="1">
    <location>
        <begin position="947"/>
        <end position="965"/>
    </location>
</feature>
<dbReference type="GeneID" id="25290676"/>
<feature type="compositionally biased region" description="Polar residues" evidence="1">
    <location>
        <begin position="975"/>
        <end position="997"/>
    </location>
</feature>
<accession>A0A0D2IX88</accession>
<dbReference type="SUPFAM" id="SSF50729">
    <property type="entry name" value="PH domain-like"/>
    <property type="match status" value="1"/>
</dbReference>
<dbReference type="SMART" id="SM00160">
    <property type="entry name" value="RanBD"/>
    <property type="match status" value="1"/>
</dbReference>
<gene>
    <name evidence="3" type="ORF">Z518_02605</name>
</gene>
<feature type="compositionally biased region" description="Polar residues" evidence="1">
    <location>
        <begin position="1228"/>
        <end position="1255"/>
    </location>
</feature>
<feature type="region of interest" description="Disordered" evidence="1">
    <location>
        <begin position="763"/>
        <end position="854"/>
    </location>
</feature>
<evidence type="ECO:0000313" key="4">
    <source>
        <dbReference type="Proteomes" id="UP000053617"/>
    </source>
</evidence>
<feature type="compositionally biased region" description="Polar residues" evidence="1">
    <location>
        <begin position="537"/>
        <end position="548"/>
    </location>
</feature>
<dbReference type="Gene3D" id="2.30.29.30">
    <property type="entry name" value="Pleckstrin-homology domain (PH domain)/Phosphotyrosine-binding domain (PTB)"/>
    <property type="match status" value="1"/>
</dbReference>
<name>A0A0D2IX88_9EURO</name>
<organism evidence="3 4">
    <name type="scientific">Rhinocladiella mackenziei CBS 650.93</name>
    <dbReference type="NCBI Taxonomy" id="1442369"/>
    <lineage>
        <taxon>Eukaryota</taxon>
        <taxon>Fungi</taxon>
        <taxon>Dikarya</taxon>
        <taxon>Ascomycota</taxon>
        <taxon>Pezizomycotina</taxon>
        <taxon>Eurotiomycetes</taxon>
        <taxon>Chaetothyriomycetidae</taxon>
        <taxon>Chaetothyriales</taxon>
        <taxon>Herpotrichiellaceae</taxon>
        <taxon>Rhinocladiella</taxon>
    </lineage>
</organism>
<feature type="compositionally biased region" description="Polar residues" evidence="1">
    <location>
        <begin position="353"/>
        <end position="363"/>
    </location>
</feature>